<evidence type="ECO:0000313" key="4">
    <source>
        <dbReference type="EMBL" id="ELP91655.1"/>
    </source>
</evidence>
<dbReference type="FunFam" id="3.40.50.11210:FF:000001">
    <property type="entry name" value="Ral GTPase-activating protein subunit alpha-1 isoform 1"/>
    <property type="match status" value="1"/>
</dbReference>
<dbReference type="GO" id="GO:0051056">
    <property type="term" value="P:regulation of small GTPase mediated signal transduction"/>
    <property type="evidence" value="ECO:0007669"/>
    <property type="project" value="InterPro"/>
</dbReference>
<dbReference type="PROSITE" id="PS50085">
    <property type="entry name" value="RAPGAP"/>
    <property type="match status" value="1"/>
</dbReference>
<dbReference type="GO" id="GO:0005634">
    <property type="term" value="C:nucleus"/>
    <property type="evidence" value="ECO:0007669"/>
    <property type="project" value="InterPro"/>
</dbReference>
<evidence type="ECO:0000313" key="5">
    <source>
        <dbReference type="Proteomes" id="UP000014680"/>
    </source>
</evidence>
<dbReference type="InterPro" id="IPR027107">
    <property type="entry name" value="Tuberin/Ral-act_asu"/>
</dbReference>
<dbReference type="GO" id="GO:0005096">
    <property type="term" value="F:GTPase activator activity"/>
    <property type="evidence" value="ECO:0007669"/>
    <property type="project" value="UniProtKB-KW"/>
</dbReference>
<dbReference type="Gene3D" id="3.40.50.11210">
    <property type="entry name" value="Rap/Ran-GAP"/>
    <property type="match status" value="1"/>
</dbReference>
<protein>
    <submittedName>
        <fullName evidence="4">Tuberin, putative</fullName>
    </submittedName>
</protein>
<dbReference type="VEuPathDB" id="AmoebaDB:EIN_206620"/>
<organism evidence="4 5">
    <name type="scientific">Entamoeba invadens IP1</name>
    <dbReference type="NCBI Taxonomy" id="370355"/>
    <lineage>
        <taxon>Eukaryota</taxon>
        <taxon>Amoebozoa</taxon>
        <taxon>Evosea</taxon>
        <taxon>Archamoebae</taxon>
        <taxon>Mastigamoebida</taxon>
        <taxon>Entamoebidae</taxon>
        <taxon>Entamoeba</taxon>
    </lineage>
</organism>
<keyword evidence="1" id="KW-0343">GTPase activation</keyword>
<gene>
    <name evidence="4" type="ORF">EIN_206620</name>
</gene>
<dbReference type="InterPro" id="IPR016024">
    <property type="entry name" value="ARM-type_fold"/>
</dbReference>
<dbReference type="Pfam" id="PF02145">
    <property type="entry name" value="Rap_GAP"/>
    <property type="match status" value="1"/>
</dbReference>
<feature type="coiled-coil region" evidence="2">
    <location>
        <begin position="1088"/>
        <end position="1115"/>
    </location>
</feature>
<dbReference type="SUPFAM" id="SSF111347">
    <property type="entry name" value="Rap/Ran-GAP"/>
    <property type="match status" value="1"/>
</dbReference>
<accession>A0A0A1UD30</accession>
<evidence type="ECO:0000259" key="3">
    <source>
        <dbReference type="PROSITE" id="PS50085"/>
    </source>
</evidence>
<dbReference type="RefSeq" id="XP_004258426.1">
    <property type="nucleotide sequence ID" value="XM_004258378.1"/>
</dbReference>
<reference evidence="4 5" key="1">
    <citation type="submission" date="2012-10" db="EMBL/GenBank/DDBJ databases">
        <authorList>
            <person name="Zafar N."/>
            <person name="Inman J."/>
            <person name="Hall N."/>
            <person name="Lorenzi H."/>
            <person name="Caler E."/>
        </authorList>
    </citation>
    <scope>NUCLEOTIDE SEQUENCE [LARGE SCALE GENOMIC DNA]</scope>
    <source>
        <strain evidence="4 5">IP1</strain>
    </source>
</reference>
<keyword evidence="5" id="KW-1185">Reference proteome</keyword>
<dbReference type="OMA" id="FIYNERI"/>
<dbReference type="InterPro" id="IPR000331">
    <property type="entry name" value="Rap/Ran_GAP_dom"/>
</dbReference>
<proteinExistence type="predicted"/>
<dbReference type="EMBL" id="KB206455">
    <property type="protein sequence ID" value="ELP91655.1"/>
    <property type="molecule type" value="Genomic_DNA"/>
</dbReference>
<dbReference type="SUPFAM" id="SSF48371">
    <property type="entry name" value="ARM repeat"/>
    <property type="match status" value="1"/>
</dbReference>
<dbReference type="GO" id="GO:0005737">
    <property type="term" value="C:cytoplasm"/>
    <property type="evidence" value="ECO:0007669"/>
    <property type="project" value="TreeGrafter"/>
</dbReference>
<dbReference type="PANTHER" id="PTHR10063:SF11">
    <property type="entry name" value="RHO GTPASE-ACTIVATING PROTEIN CG5521-RELATED"/>
    <property type="match status" value="1"/>
</dbReference>
<dbReference type="OrthoDB" id="19311at2759"/>
<keyword evidence="2" id="KW-0175">Coiled coil</keyword>
<dbReference type="PANTHER" id="PTHR10063">
    <property type="entry name" value="TUBERIN"/>
    <property type="match status" value="1"/>
</dbReference>
<dbReference type="Proteomes" id="UP000014680">
    <property type="component" value="Unassembled WGS sequence"/>
</dbReference>
<dbReference type="KEGG" id="eiv:EIN_206620"/>
<evidence type="ECO:0000256" key="1">
    <source>
        <dbReference type="ARBA" id="ARBA00022468"/>
    </source>
</evidence>
<feature type="domain" description="Rap-GAP" evidence="3">
    <location>
        <begin position="1161"/>
        <end position="1383"/>
    </location>
</feature>
<dbReference type="InterPro" id="IPR035974">
    <property type="entry name" value="Rap/Ran-GAP_sf"/>
</dbReference>
<dbReference type="GeneID" id="14890606"/>
<sequence length="1395" mass="159544">MEIEMTKEAKHSRGKLLNESTNYADRMTHMDILCKTPKVLKQLLIENPRIIERLIQDTIPLIVYTTNYTLQTAHKILNVLEYSLLCNNSVFTVPQFQAFLFDCLCVETESSLRLRALRIVLQSLNLYNSYDSSQVLMIIGSLNLSAFTNTKNDLSSSTLTSLKEIKPSDLKHVDIQTNVQLVVPILNYKTQHFSLPKSTISNCFQMLEVLLNEVVTKKRRTKGLMTIFMLTMELLFPNLQTNRLAEPSVISFSGLKEPNPDVFNLITSKLYSMRTEDISEMVAEADGVLEFYLEILKIATKSDLKTINSAIDFYFTNFISQNEIEGKINTEIYTNFKVKIIEEIQDKINPPSDQIGTKMFLQILFGVILKSCTDSLPHTVKRALIALTKVFAQKFFDSFLHQNSDTKNEKESQQNASQCDVQKENAKILTHMILYIWLYYNNNVESEWDELYKLMNKYYTIDGVIEGITDIFGHLVLCVAHQVFENPEDDKNMAPNALVPLVIEIPQRESIKDKMAIPVHFDVFYSKMKLPIPQNYLNAVSNKWTPEIIVDNFALLLKFYTTTKNENNVLQLTHVITVTSLLVLLQSWKTRRGVKGNDILNFKELYMEYFVEAIENEDLVISTLTRRAIFKLFCTFGASSYGYKLLVYLIDHCPDEALYTALEDISTIFSTMSPDSFILIPSILSAVLRLPDFPVLKSSNVQTGNYLSSFMFNTDVIQPTVNAPATISGLLSTLLSLAVYGEVALQLKNKEKINESDDFVVEVEPYNIIIEIIHCVKHLLSKTKSPVCHIMSLWCLTQCVCEVGSETAGGFEETRSEIENIVDFMIEEVNDADFEIVKNAQMCIDFIGNHSSELKKEVIEYIIQSICKKMYTVGSPERRGSLLQNILSFITGEKTFFERMSEKTVCECFRVVESYNKKGVANTFNTTSEITTTQNSDFLCDTFVSKIIKESVGHSPFFIESGEDVLVTPKNTVNFIYNERIWSVWSDEKGIHLIVRDILGKWGWTLKEMREREDFIGDEETIPKEAKIGVVLCRNNKVREKIDVEDNVLDKLVGEMESEEMDIFPSKKAVGFDTDEMKKEIEDIMKGFEILREGIQKSEERKDDIEKKCESNEKQENEILQKSGSVTDIVKAIVFLTNTNPNEIVPIQLICDTTSKFESWMNRLDRVQPRETHKIGIVYVARGQSTEEEVMSNCKGSDEYYKFTSQIGETIKLENWQRYSGGLDTKCGSDGPTSTYYSNQKYEIMFHEVVKIPVSKNEQSSYQQKKRHVGNDRVHIVFCENDSYNPGTITSQFNNAHIIVYPLNGMYRIEMFYKAGGGWGPLQNGMLVDGSKIGRLVRETAICLDKASILRFTTETNMNQFMTRNTTIRQIIDSTEDTKLDFLHLVDKIKSIVSN</sequence>
<name>A0A0A1UD30_ENTIV</name>
<evidence type="ECO:0000256" key="2">
    <source>
        <dbReference type="SAM" id="Coils"/>
    </source>
</evidence>